<sequence>MHMQENVRRALATDDRPSTMAPSTTNPRFITLDRFARIDELRNDTSPGFFQKLLDLAANFKV</sequence>
<reference evidence="2 3" key="1">
    <citation type="journal article" date="2016" name="Appl. Microbiol. Biotechnol.">
        <title>Characterization of T-DNA insertion mutants with decreased virulence in the entomopathogenic fungus Beauveria bassiana JEF-007.</title>
        <authorList>
            <person name="Kim S."/>
            <person name="Lee S.J."/>
            <person name="Nai Y.S."/>
            <person name="Yu J.S."/>
            <person name="Lee M.R."/>
            <person name="Yang Y.T."/>
            <person name="Kim J.S."/>
        </authorList>
    </citation>
    <scope>NUCLEOTIDE SEQUENCE [LARGE SCALE GENOMIC DNA]</scope>
    <source>
        <strain evidence="2 3">JEF-007</strain>
    </source>
</reference>
<proteinExistence type="predicted"/>
<feature type="compositionally biased region" description="Basic and acidic residues" evidence="1">
    <location>
        <begin position="1"/>
        <end position="17"/>
    </location>
</feature>
<accession>A0A2N6NHD5</accession>
<name>A0A2N6NHD5_BEABA</name>
<comment type="caution">
    <text evidence="2">The sequence shown here is derived from an EMBL/GenBank/DDBJ whole genome shotgun (WGS) entry which is preliminary data.</text>
</comment>
<evidence type="ECO:0000313" key="3">
    <source>
        <dbReference type="Proteomes" id="UP000235728"/>
    </source>
</evidence>
<evidence type="ECO:0000313" key="2">
    <source>
        <dbReference type="EMBL" id="PMB66687.1"/>
    </source>
</evidence>
<evidence type="ECO:0000256" key="1">
    <source>
        <dbReference type="SAM" id="MobiDB-lite"/>
    </source>
</evidence>
<dbReference type="AlphaFoldDB" id="A0A2N6NHD5"/>
<protein>
    <submittedName>
        <fullName evidence="2">Uncharacterized protein</fullName>
    </submittedName>
</protein>
<dbReference type="EMBL" id="MRVG01000008">
    <property type="protein sequence ID" value="PMB66687.1"/>
    <property type="molecule type" value="Genomic_DNA"/>
</dbReference>
<organism evidence="2 3">
    <name type="scientific">Beauveria bassiana</name>
    <name type="common">White muscardine disease fungus</name>
    <name type="synonym">Tritirachium shiotae</name>
    <dbReference type="NCBI Taxonomy" id="176275"/>
    <lineage>
        <taxon>Eukaryota</taxon>
        <taxon>Fungi</taxon>
        <taxon>Dikarya</taxon>
        <taxon>Ascomycota</taxon>
        <taxon>Pezizomycotina</taxon>
        <taxon>Sordariomycetes</taxon>
        <taxon>Hypocreomycetidae</taxon>
        <taxon>Hypocreales</taxon>
        <taxon>Cordycipitaceae</taxon>
        <taxon>Beauveria</taxon>
    </lineage>
</organism>
<dbReference type="Proteomes" id="UP000235728">
    <property type="component" value="Unassembled WGS sequence"/>
</dbReference>
<gene>
    <name evidence="2" type="ORF">BM221_007680</name>
</gene>
<feature type="region of interest" description="Disordered" evidence="1">
    <location>
        <begin position="1"/>
        <end position="26"/>
    </location>
</feature>